<keyword evidence="2" id="KW-1185">Reference proteome</keyword>
<dbReference type="PATRIC" id="fig|1120926.3.peg.1862"/>
<dbReference type="HOGENOM" id="CLU_062795_1_0_6"/>
<proteinExistence type="predicted"/>
<dbReference type="RefSeq" id="WP_004861994.1">
    <property type="nucleotide sequence ID" value="NZ_ASYY01000058.1"/>
</dbReference>
<dbReference type="STRING" id="202952.GCA_000747725_01970"/>
<dbReference type="OrthoDB" id="2043985at2"/>
<dbReference type="Pfam" id="PF10123">
    <property type="entry name" value="Mu-like_Pro"/>
    <property type="match status" value="1"/>
</dbReference>
<evidence type="ECO:0008006" key="3">
    <source>
        <dbReference type="Google" id="ProtNLM"/>
    </source>
</evidence>
<reference evidence="1 2" key="1">
    <citation type="submission" date="2013-02" db="EMBL/GenBank/DDBJ databases">
        <title>The Genome Sequence of Acinetobacter gerneri CIP 107464.</title>
        <authorList>
            <consortium name="The Broad Institute Genome Sequencing Platform"/>
            <consortium name="The Broad Institute Genome Sequencing Center for Infectious Disease"/>
            <person name="Cerqueira G."/>
            <person name="Feldgarden M."/>
            <person name="Courvalin P."/>
            <person name="Perichon B."/>
            <person name="Grillot-Courvalin C."/>
            <person name="Clermont D."/>
            <person name="Rocha E."/>
            <person name="Yoon E.-J."/>
            <person name="Nemec A."/>
            <person name="Walker B."/>
            <person name="Young S.K."/>
            <person name="Zeng Q."/>
            <person name="Gargeya S."/>
            <person name="Fitzgerald M."/>
            <person name="Haas B."/>
            <person name="Abouelleil A."/>
            <person name="Alvarado L."/>
            <person name="Arachchi H.M."/>
            <person name="Berlin A.M."/>
            <person name="Chapman S.B."/>
            <person name="Dewar J."/>
            <person name="Goldberg J."/>
            <person name="Griggs A."/>
            <person name="Gujja S."/>
            <person name="Hansen M."/>
            <person name="Howarth C."/>
            <person name="Imamovic A."/>
            <person name="Larimer J."/>
            <person name="McCowan C."/>
            <person name="Murphy C."/>
            <person name="Neiman D."/>
            <person name="Pearson M."/>
            <person name="Priest M."/>
            <person name="Roberts A."/>
            <person name="Saif S."/>
            <person name="Shea T."/>
            <person name="Sisk P."/>
            <person name="Sykes S."/>
            <person name="Wortman J."/>
            <person name="Nusbaum C."/>
            <person name="Birren B."/>
        </authorList>
    </citation>
    <scope>NUCLEOTIDE SEQUENCE [LARGE SCALE GENOMIC DNA]</scope>
    <source>
        <strain evidence="1 2">CIP 107464</strain>
    </source>
</reference>
<evidence type="ECO:0000313" key="2">
    <source>
        <dbReference type="Proteomes" id="UP000013117"/>
    </source>
</evidence>
<gene>
    <name evidence="1" type="ORF">F960_01933</name>
</gene>
<sequence>MTDSILVASCSFDLDPTSNLLVLVPEGIFRGVDGRPFDAPHWNLTAERGRQIVAALNDRKIDMVIDYEHATLKSQSTGDPAPAAGWLKAGNFTYVDGVGICSTKFEWLEKAKGYIESEEYKYLSPVLFYNKLGEIIALINLALTNTPALDQLPEAKLAAAAQEYFAQNNDEESIMNEFLKLMLKKLGLAETATESELLAAANSVFTKLDGAFGTTLATDQTLNQAIDKAVEVKAAANSQAPDLSQYVPIAVYQEAVNKASTAVASAKAKEVDDLIVTACSDGRLTGKDTINWIKEQAKTNPDFAKAHIESLPIIAALSQTQTSVTDTSKQQKQQHTAEDLAVAGMMGIDLGANA</sequence>
<accession>N8YAX2</accession>
<dbReference type="AlphaFoldDB" id="N8YAX2"/>
<comment type="caution">
    <text evidence="1">The sequence shown here is derived from an EMBL/GenBank/DDBJ whole genome shotgun (WGS) entry which is preliminary data.</text>
</comment>
<dbReference type="InterPro" id="IPR012106">
    <property type="entry name" value="Phage_Mu_Gp1"/>
</dbReference>
<name>N8YAX2_9GAMM</name>
<dbReference type="eggNOG" id="COG4388">
    <property type="taxonomic scope" value="Bacteria"/>
</dbReference>
<dbReference type="EMBL" id="APPN01000063">
    <property type="protein sequence ID" value="ENV33927.1"/>
    <property type="molecule type" value="Genomic_DNA"/>
</dbReference>
<protein>
    <recommendedName>
        <fullName evidence="3">Mu-like prophage I protein</fullName>
    </recommendedName>
</protein>
<dbReference type="GeneID" id="84209289"/>
<dbReference type="Proteomes" id="UP000013117">
    <property type="component" value="Unassembled WGS sequence"/>
</dbReference>
<organism evidence="1 2">
    <name type="scientific">Acinetobacter gerneri DSM 14967 = CIP 107464 = MTCC 9824</name>
    <dbReference type="NCBI Taxonomy" id="1120926"/>
    <lineage>
        <taxon>Bacteria</taxon>
        <taxon>Pseudomonadati</taxon>
        <taxon>Pseudomonadota</taxon>
        <taxon>Gammaproteobacteria</taxon>
        <taxon>Moraxellales</taxon>
        <taxon>Moraxellaceae</taxon>
        <taxon>Acinetobacter</taxon>
    </lineage>
</organism>
<evidence type="ECO:0000313" key="1">
    <source>
        <dbReference type="EMBL" id="ENV33927.1"/>
    </source>
</evidence>
<dbReference type="PIRSF" id="PIRSF016624">
    <property type="entry name" value="Mu_prophg_I"/>
    <property type="match status" value="1"/>
</dbReference>